<proteinExistence type="predicted"/>
<sequence length="161" mass="17317">MSGLTGIVMHWTAGGPRASALDRQHYHFMVQQDCQIIAGIHAPEANIAPKQGAYAAHTLNANTGRIGVALCGMMGAGEAPFTAGQAPINEDQVYAFCKMIAGLAKKYGIKVDRQHVLSHAEVQPTLGIKQRGKWDITWLPGMAHPDNPVKVGDQLRAKILL</sequence>
<evidence type="ECO:0000313" key="3">
    <source>
        <dbReference type="Proteomes" id="UP000248975"/>
    </source>
</evidence>
<dbReference type="Gene3D" id="3.40.80.10">
    <property type="entry name" value="Peptidoglycan recognition protein-like"/>
    <property type="match status" value="1"/>
</dbReference>
<dbReference type="InterPro" id="IPR002502">
    <property type="entry name" value="Amidase_domain"/>
</dbReference>
<comment type="caution">
    <text evidence="2">The sequence shown here is derived from an EMBL/GenBank/DDBJ whole genome shotgun (WGS) entry which is preliminary data.</text>
</comment>
<dbReference type="AlphaFoldDB" id="A0A2W5TTD0"/>
<accession>A0A2W5TTD0</accession>
<dbReference type="GO" id="GO:0008745">
    <property type="term" value="F:N-acetylmuramoyl-L-alanine amidase activity"/>
    <property type="evidence" value="ECO:0007669"/>
    <property type="project" value="InterPro"/>
</dbReference>
<feature type="domain" description="N-acetylmuramoyl-L-alanine amidase" evidence="1">
    <location>
        <begin position="5"/>
        <end position="123"/>
    </location>
</feature>
<organism evidence="2 3">
    <name type="scientific">Cereibacter sphaeroides</name>
    <name type="common">Rhodobacter sphaeroides</name>
    <dbReference type="NCBI Taxonomy" id="1063"/>
    <lineage>
        <taxon>Bacteria</taxon>
        <taxon>Pseudomonadati</taxon>
        <taxon>Pseudomonadota</taxon>
        <taxon>Alphaproteobacteria</taxon>
        <taxon>Rhodobacterales</taxon>
        <taxon>Paracoccaceae</taxon>
        <taxon>Cereibacter</taxon>
    </lineage>
</organism>
<dbReference type="Pfam" id="PF01510">
    <property type="entry name" value="Amidase_2"/>
    <property type="match status" value="1"/>
</dbReference>
<dbReference type="GO" id="GO:0009253">
    <property type="term" value="P:peptidoglycan catabolic process"/>
    <property type="evidence" value="ECO:0007669"/>
    <property type="project" value="InterPro"/>
</dbReference>
<dbReference type="InterPro" id="IPR036505">
    <property type="entry name" value="Amidase/PGRP_sf"/>
</dbReference>
<dbReference type="EMBL" id="QFQS01000001">
    <property type="protein sequence ID" value="PZQ99217.1"/>
    <property type="molecule type" value="Genomic_DNA"/>
</dbReference>
<protein>
    <submittedName>
        <fullName evidence="2">N-acetylmuramoyl-L-alanine amidase</fullName>
    </submittedName>
</protein>
<dbReference type="Proteomes" id="UP000248975">
    <property type="component" value="Unassembled WGS sequence"/>
</dbReference>
<gene>
    <name evidence="2" type="ORF">DI533_00475</name>
</gene>
<dbReference type="SUPFAM" id="SSF55846">
    <property type="entry name" value="N-acetylmuramoyl-L-alanine amidase-like"/>
    <property type="match status" value="1"/>
</dbReference>
<evidence type="ECO:0000313" key="2">
    <source>
        <dbReference type="EMBL" id="PZQ99217.1"/>
    </source>
</evidence>
<evidence type="ECO:0000259" key="1">
    <source>
        <dbReference type="Pfam" id="PF01510"/>
    </source>
</evidence>
<reference evidence="2 3" key="1">
    <citation type="submission" date="2017-08" db="EMBL/GenBank/DDBJ databases">
        <title>Infants hospitalized years apart are colonized by the same room-sourced microbial strains.</title>
        <authorList>
            <person name="Brooks B."/>
            <person name="Olm M.R."/>
            <person name="Firek B.A."/>
            <person name="Baker R."/>
            <person name="Thomas B.C."/>
            <person name="Morowitz M.J."/>
            <person name="Banfield J.F."/>
        </authorList>
    </citation>
    <scope>NUCLEOTIDE SEQUENCE [LARGE SCALE GENOMIC DNA]</scope>
    <source>
        <strain evidence="2">S2_003_000_R2_11</strain>
    </source>
</reference>
<name>A0A2W5TTD0_CERSP</name>